<evidence type="ECO:0000259" key="3">
    <source>
        <dbReference type="Pfam" id="PF01557"/>
    </source>
</evidence>
<dbReference type="InterPro" id="IPR051121">
    <property type="entry name" value="FAH"/>
</dbReference>
<dbReference type="RefSeq" id="WP_186853218.1">
    <property type="nucleotide sequence ID" value="NZ_JACOPO010000008.1"/>
</dbReference>
<dbReference type="AlphaFoldDB" id="A0A8J6J111"/>
<evidence type="ECO:0000313" key="4">
    <source>
        <dbReference type="EMBL" id="MBC5723406.1"/>
    </source>
</evidence>
<sequence>MKLVQFWRNGRPALGLQTERGVVDAAAEATRLGVTVPEDMAAAIALPAGELERLLTPLLQDPQCFTGAPLAPVVTGTDRIFCIGLNYRQHAKECGLPIPPAPVLFNKFSNALAAHGDCVKLIPDYKKYDYEAELVSVIGKPARNVSEEDALDYVFGYTCGNDLSTRDLQFARGGQWVLSKTFDGFAPVGPCLVPAGELDPNHLDISSTVNGEVRQSSNTSDMIFPLAQIIADLSHHFTLMPGDLIFTGTPQGVMHGYPADQKSWLKPGDWVEVTIQGIGTLRTTFC</sequence>
<dbReference type="SUPFAM" id="SSF56529">
    <property type="entry name" value="FAH"/>
    <property type="match status" value="1"/>
</dbReference>
<name>A0A8J6J111_9FIRM</name>
<keyword evidence="4" id="KW-0378">Hydrolase</keyword>
<dbReference type="EMBL" id="JACOPO010000008">
    <property type="protein sequence ID" value="MBC5723406.1"/>
    <property type="molecule type" value="Genomic_DNA"/>
</dbReference>
<dbReference type="InterPro" id="IPR036663">
    <property type="entry name" value="Fumarylacetoacetase_C_sf"/>
</dbReference>
<dbReference type="FunFam" id="3.90.850.10:FF:000002">
    <property type="entry name" value="2-hydroxyhepta-2,4-diene-1,7-dioate isomerase"/>
    <property type="match status" value="1"/>
</dbReference>
<protein>
    <submittedName>
        <fullName evidence="4">Fumarylacetoacetate hydrolase family protein</fullName>
    </submittedName>
</protein>
<evidence type="ECO:0000256" key="2">
    <source>
        <dbReference type="ARBA" id="ARBA00022723"/>
    </source>
</evidence>
<dbReference type="Gene3D" id="3.90.850.10">
    <property type="entry name" value="Fumarylacetoacetase-like, C-terminal domain"/>
    <property type="match status" value="1"/>
</dbReference>
<dbReference type="GO" id="GO:0019752">
    <property type="term" value="P:carboxylic acid metabolic process"/>
    <property type="evidence" value="ECO:0007669"/>
    <property type="project" value="UniProtKB-ARBA"/>
</dbReference>
<dbReference type="GO" id="GO:0046872">
    <property type="term" value="F:metal ion binding"/>
    <property type="evidence" value="ECO:0007669"/>
    <property type="project" value="UniProtKB-KW"/>
</dbReference>
<dbReference type="PANTHER" id="PTHR42796">
    <property type="entry name" value="FUMARYLACETOACETATE HYDROLASE DOMAIN-CONTAINING PROTEIN 2A-RELATED"/>
    <property type="match status" value="1"/>
</dbReference>
<dbReference type="GO" id="GO:0016787">
    <property type="term" value="F:hydrolase activity"/>
    <property type="evidence" value="ECO:0007669"/>
    <property type="project" value="UniProtKB-KW"/>
</dbReference>
<dbReference type="InterPro" id="IPR011234">
    <property type="entry name" value="Fumarylacetoacetase-like_C"/>
</dbReference>
<keyword evidence="2" id="KW-0479">Metal-binding</keyword>
<evidence type="ECO:0000313" key="5">
    <source>
        <dbReference type="Proteomes" id="UP000628736"/>
    </source>
</evidence>
<keyword evidence="5" id="KW-1185">Reference proteome</keyword>
<dbReference type="GO" id="GO:0016853">
    <property type="term" value="F:isomerase activity"/>
    <property type="evidence" value="ECO:0007669"/>
    <property type="project" value="UniProtKB-ARBA"/>
</dbReference>
<comment type="similarity">
    <text evidence="1">Belongs to the FAH family.</text>
</comment>
<dbReference type="Pfam" id="PF01557">
    <property type="entry name" value="FAA_hydrolase"/>
    <property type="match status" value="1"/>
</dbReference>
<comment type="caution">
    <text evidence="4">The sequence shown here is derived from an EMBL/GenBank/DDBJ whole genome shotgun (WGS) entry which is preliminary data.</text>
</comment>
<reference evidence="4" key="1">
    <citation type="submission" date="2020-08" db="EMBL/GenBank/DDBJ databases">
        <title>Genome public.</title>
        <authorList>
            <person name="Liu C."/>
            <person name="Sun Q."/>
        </authorList>
    </citation>
    <scope>NUCLEOTIDE SEQUENCE</scope>
    <source>
        <strain evidence="4">NSJ-23</strain>
    </source>
</reference>
<organism evidence="4 5">
    <name type="scientific">Flintibacter hominis</name>
    <dbReference type="NCBI Taxonomy" id="2763048"/>
    <lineage>
        <taxon>Bacteria</taxon>
        <taxon>Bacillati</taxon>
        <taxon>Bacillota</taxon>
        <taxon>Clostridia</taxon>
        <taxon>Eubacteriales</taxon>
        <taxon>Flintibacter</taxon>
    </lineage>
</organism>
<feature type="domain" description="Fumarylacetoacetase-like C-terminal" evidence="3">
    <location>
        <begin position="80"/>
        <end position="285"/>
    </location>
</feature>
<dbReference type="PANTHER" id="PTHR42796:SF4">
    <property type="entry name" value="FUMARYLACETOACETATE HYDROLASE DOMAIN-CONTAINING PROTEIN 2A"/>
    <property type="match status" value="1"/>
</dbReference>
<proteinExistence type="inferred from homology"/>
<evidence type="ECO:0000256" key="1">
    <source>
        <dbReference type="ARBA" id="ARBA00010211"/>
    </source>
</evidence>
<gene>
    <name evidence="4" type="ORF">H8S11_11355</name>
</gene>
<dbReference type="Proteomes" id="UP000628736">
    <property type="component" value="Unassembled WGS sequence"/>
</dbReference>
<accession>A0A8J6J111</accession>